<protein>
    <recommendedName>
        <fullName evidence="12">RING-type domain-containing protein</fullName>
    </recommendedName>
</protein>
<dbReference type="PROSITE" id="PS50089">
    <property type="entry name" value="ZF_RING_2"/>
    <property type="match status" value="1"/>
</dbReference>
<evidence type="ECO:0000259" key="12">
    <source>
        <dbReference type="PROSITE" id="PS50089"/>
    </source>
</evidence>
<dbReference type="InterPro" id="IPR013083">
    <property type="entry name" value="Znf_RING/FYVE/PHD"/>
</dbReference>
<keyword evidence="14" id="KW-1185">Reference proteome</keyword>
<feature type="compositionally biased region" description="Polar residues" evidence="10">
    <location>
        <begin position="163"/>
        <end position="175"/>
    </location>
</feature>
<evidence type="ECO:0000256" key="2">
    <source>
        <dbReference type="ARBA" id="ARBA00022679"/>
    </source>
</evidence>
<dbReference type="OrthoDB" id="9984778at2759"/>
<evidence type="ECO:0000256" key="8">
    <source>
        <dbReference type="ARBA" id="ARBA00024209"/>
    </source>
</evidence>
<dbReference type="InterPro" id="IPR044602">
    <property type="entry name" value="ATL10/ATL72-79-like"/>
</dbReference>
<evidence type="ECO:0000256" key="10">
    <source>
        <dbReference type="SAM" id="MobiDB-lite"/>
    </source>
</evidence>
<feature type="domain" description="RING-type" evidence="12">
    <location>
        <begin position="107"/>
        <end position="149"/>
    </location>
</feature>
<dbReference type="GO" id="GO:0016740">
    <property type="term" value="F:transferase activity"/>
    <property type="evidence" value="ECO:0007669"/>
    <property type="project" value="UniProtKB-KW"/>
</dbReference>
<dbReference type="PANTHER" id="PTHR46905">
    <property type="entry name" value="RING-H2 FINGER PROTEIN ATL78"/>
    <property type="match status" value="1"/>
</dbReference>
<dbReference type="CDD" id="cd16461">
    <property type="entry name" value="RING-H2_EL5-like"/>
    <property type="match status" value="1"/>
</dbReference>
<dbReference type="GO" id="GO:0016020">
    <property type="term" value="C:membrane"/>
    <property type="evidence" value="ECO:0007669"/>
    <property type="project" value="UniProtKB-SubCell"/>
</dbReference>
<gene>
    <name evidence="13" type="ORF">HHK36_008675</name>
</gene>
<evidence type="ECO:0000256" key="11">
    <source>
        <dbReference type="SAM" id="Phobius"/>
    </source>
</evidence>
<comment type="similarity">
    <text evidence="8">Belongs to the RING-type zinc finger family. ATL subfamily.</text>
</comment>
<evidence type="ECO:0000313" key="14">
    <source>
        <dbReference type="Proteomes" id="UP000655225"/>
    </source>
</evidence>
<keyword evidence="4" id="KW-0479">Metal-binding</keyword>
<feature type="region of interest" description="Disordered" evidence="10">
    <location>
        <begin position="162"/>
        <end position="205"/>
    </location>
</feature>
<dbReference type="OMA" id="ANHRNNG"/>
<keyword evidence="6 11" id="KW-1133">Transmembrane helix</keyword>
<evidence type="ECO:0000256" key="9">
    <source>
        <dbReference type="PROSITE-ProRule" id="PRU00175"/>
    </source>
</evidence>
<dbReference type="GO" id="GO:0016567">
    <property type="term" value="P:protein ubiquitination"/>
    <property type="evidence" value="ECO:0007669"/>
    <property type="project" value="InterPro"/>
</dbReference>
<organism evidence="13 14">
    <name type="scientific">Tetracentron sinense</name>
    <name type="common">Spur-leaf</name>
    <dbReference type="NCBI Taxonomy" id="13715"/>
    <lineage>
        <taxon>Eukaryota</taxon>
        <taxon>Viridiplantae</taxon>
        <taxon>Streptophyta</taxon>
        <taxon>Embryophyta</taxon>
        <taxon>Tracheophyta</taxon>
        <taxon>Spermatophyta</taxon>
        <taxon>Magnoliopsida</taxon>
        <taxon>Trochodendrales</taxon>
        <taxon>Trochodendraceae</taxon>
        <taxon>Tetracentron</taxon>
    </lineage>
</organism>
<evidence type="ECO:0000256" key="1">
    <source>
        <dbReference type="ARBA" id="ARBA00004167"/>
    </source>
</evidence>
<dbReference type="SUPFAM" id="SSF57850">
    <property type="entry name" value="RING/U-box"/>
    <property type="match status" value="1"/>
</dbReference>
<dbReference type="SMART" id="SM00184">
    <property type="entry name" value="RING"/>
    <property type="match status" value="1"/>
</dbReference>
<sequence>MDLTQHHRHLLQGSPPSCHYNHLQRTLSVSFVTLVILTLICYLLNSVFRCIRRSNGPADLTTTGSTVISEPGPSCCNELPSIPVLVYGDPLSLPSASCSSSLGSENCAICLADITYGETVRVLPRCKHMFHKDCIDQWLLRSSSCPVCRDCIIEQDVEPAANHRNNGDGNLSKTGNGWEKLNEHKEESAYEKDSQKREGEMLQTT</sequence>
<keyword evidence="9" id="KW-0863">Zinc-finger</keyword>
<feature type="compositionally biased region" description="Basic and acidic residues" evidence="10">
    <location>
        <begin position="180"/>
        <end position="205"/>
    </location>
</feature>
<evidence type="ECO:0000256" key="6">
    <source>
        <dbReference type="ARBA" id="ARBA00022989"/>
    </source>
</evidence>
<keyword evidence="5" id="KW-0862">Zinc</keyword>
<comment type="subcellular location">
    <subcellularLocation>
        <location evidence="1">Membrane</location>
        <topology evidence="1">Single-pass membrane protein</topology>
    </subcellularLocation>
</comment>
<dbReference type="Proteomes" id="UP000655225">
    <property type="component" value="Unassembled WGS sequence"/>
</dbReference>
<name>A0A834ZH57_TETSI</name>
<evidence type="ECO:0000256" key="7">
    <source>
        <dbReference type="ARBA" id="ARBA00023136"/>
    </source>
</evidence>
<proteinExistence type="inferred from homology"/>
<evidence type="ECO:0000256" key="3">
    <source>
        <dbReference type="ARBA" id="ARBA00022692"/>
    </source>
</evidence>
<dbReference type="Pfam" id="PF13639">
    <property type="entry name" value="zf-RING_2"/>
    <property type="match status" value="1"/>
</dbReference>
<dbReference type="GO" id="GO:0008270">
    <property type="term" value="F:zinc ion binding"/>
    <property type="evidence" value="ECO:0007669"/>
    <property type="project" value="UniProtKB-KW"/>
</dbReference>
<keyword evidence="3 11" id="KW-0812">Transmembrane</keyword>
<comment type="caution">
    <text evidence="13">The sequence shown here is derived from an EMBL/GenBank/DDBJ whole genome shotgun (WGS) entry which is preliminary data.</text>
</comment>
<reference evidence="13 14" key="1">
    <citation type="submission" date="2020-04" db="EMBL/GenBank/DDBJ databases">
        <title>Plant Genome Project.</title>
        <authorList>
            <person name="Zhang R.-G."/>
        </authorList>
    </citation>
    <scope>NUCLEOTIDE SEQUENCE [LARGE SCALE GENOMIC DNA]</scope>
    <source>
        <strain evidence="13">YNK0</strain>
        <tissue evidence="13">Leaf</tissue>
    </source>
</reference>
<keyword evidence="7 11" id="KW-0472">Membrane</keyword>
<keyword evidence="2" id="KW-0808">Transferase</keyword>
<evidence type="ECO:0000256" key="5">
    <source>
        <dbReference type="ARBA" id="ARBA00022833"/>
    </source>
</evidence>
<evidence type="ECO:0000256" key="4">
    <source>
        <dbReference type="ARBA" id="ARBA00022723"/>
    </source>
</evidence>
<dbReference type="EMBL" id="JABCRI010000005">
    <property type="protein sequence ID" value="KAF8406587.1"/>
    <property type="molecule type" value="Genomic_DNA"/>
</dbReference>
<dbReference type="PANTHER" id="PTHR46905:SF7">
    <property type="entry name" value="RING-H2 FINGER PROTEIN ATL78"/>
    <property type="match status" value="1"/>
</dbReference>
<feature type="transmembrane region" description="Helical" evidence="11">
    <location>
        <begin position="26"/>
        <end position="44"/>
    </location>
</feature>
<dbReference type="Gene3D" id="3.30.40.10">
    <property type="entry name" value="Zinc/RING finger domain, C3HC4 (zinc finger)"/>
    <property type="match status" value="1"/>
</dbReference>
<accession>A0A834ZH57</accession>
<evidence type="ECO:0000313" key="13">
    <source>
        <dbReference type="EMBL" id="KAF8406587.1"/>
    </source>
</evidence>
<dbReference type="AlphaFoldDB" id="A0A834ZH57"/>
<dbReference type="InterPro" id="IPR001841">
    <property type="entry name" value="Znf_RING"/>
</dbReference>